<dbReference type="InterPro" id="IPR033334">
    <property type="entry name" value="LNG1/2"/>
</dbReference>
<evidence type="ECO:0000313" key="5">
    <source>
        <dbReference type="EMBL" id="RWR77200.1"/>
    </source>
</evidence>
<feature type="compositionally biased region" description="Polar residues" evidence="2">
    <location>
        <begin position="315"/>
        <end position="326"/>
    </location>
</feature>
<dbReference type="PANTHER" id="PTHR31680:SF4">
    <property type="entry name" value="LONGIFOLIA PROTEIN"/>
    <property type="match status" value="1"/>
</dbReference>
<feature type="compositionally biased region" description="Low complexity" evidence="2">
    <location>
        <begin position="670"/>
        <end position="682"/>
    </location>
</feature>
<dbReference type="AlphaFoldDB" id="A0A3S4NH82"/>
<evidence type="ECO:0000313" key="6">
    <source>
        <dbReference type="Proteomes" id="UP000283530"/>
    </source>
</evidence>
<feature type="compositionally biased region" description="Polar residues" evidence="2">
    <location>
        <begin position="78"/>
        <end position="88"/>
    </location>
</feature>
<feature type="region of interest" description="Disordered" evidence="2">
    <location>
        <begin position="623"/>
        <end position="751"/>
    </location>
</feature>
<proteinExistence type="predicted"/>
<feature type="region of interest" description="Disordered" evidence="2">
    <location>
        <begin position="40"/>
        <end position="66"/>
    </location>
</feature>
<feature type="compositionally biased region" description="Basic and acidic residues" evidence="2">
    <location>
        <begin position="396"/>
        <end position="407"/>
    </location>
</feature>
<name>A0A3S4NH82_9MAGN</name>
<dbReference type="OrthoDB" id="1929599at2759"/>
<organism evidence="5 6">
    <name type="scientific">Cinnamomum micranthum f. kanehirae</name>
    <dbReference type="NCBI Taxonomy" id="337451"/>
    <lineage>
        <taxon>Eukaryota</taxon>
        <taxon>Viridiplantae</taxon>
        <taxon>Streptophyta</taxon>
        <taxon>Embryophyta</taxon>
        <taxon>Tracheophyta</taxon>
        <taxon>Spermatophyta</taxon>
        <taxon>Magnoliopsida</taxon>
        <taxon>Magnoliidae</taxon>
        <taxon>Laurales</taxon>
        <taxon>Lauraceae</taxon>
        <taxon>Cinnamomum</taxon>
    </lineage>
</organism>
<keyword evidence="6" id="KW-1185">Reference proteome</keyword>
<evidence type="ECO:0000259" key="4">
    <source>
        <dbReference type="Pfam" id="PF14383"/>
    </source>
</evidence>
<feature type="region of interest" description="Disordered" evidence="2">
    <location>
        <begin position="275"/>
        <end position="326"/>
    </location>
</feature>
<dbReference type="Proteomes" id="UP000283530">
    <property type="component" value="Unassembled WGS sequence"/>
</dbReference>
<keyword evidence="1" id="KW-0175">Coiled coil</keyword>
<feature type="coiled-coil region" evidence="1">
    <location>
        <begin position="908"/>
        <end position="935"/>
    </location>
</feature>
<feature type="compositionally biased region" description="Low complexity" evidence="2">
    <location>
        <begin position="89"/>
        <end position="108"/>
    </location>
</feature>
<feature type="compositionally biased region" description="Polar residues" evidence="2">
    <location>
        <begin position="109"/>
        <end position="119"/>
    </location>
</feature>
<sequence length="1151" mass="128522">MSAKLLQALTDENPDLQKQIGCMTGIFQLFDRHHVLSPKRINGHTPKRLLPGHSQLNGSSPGVETITYSPQTALERNLSKNVNDNQRNSIESSRASFSSSSCSSSFSSLDCNKTNQAERPSSDRTNLLERSSRNSPKSKNSDINSRPNNYALCRDQPNYPLSGRDSLDLRDVVKDSIYRDARALSVKTIPGEEPIKHVLKHRDSPRPVQLSKSVDGSAAVGINGKPKLPSDFNESLRVLAKLKEAPWFFDEVREPLRSPCEAKYSSFSASKDAPRFSYDGREISRPSIDSRDGSKSTLKQRELPRLSLDSREGSMRSNNFDTKSSKSNLFPALNLEKELASSKRPPSVVAKLMGLEAMPNSSTAVHEQMGWVKASRDDDRIFDGERNTVNLSKVSKATEESKQDRSSRSPRGSFKDPISPRRRNPDLVMKPISSSRFPIETAPWRQPDRAHSPQKAALKHRKANARPPTPISVYSEIEKRLKELEFQQSGKDLRALKQILDAIQSKGLLEKNREDQAPHFQKNYDNQNPLGLDRNPRFENRRNMQSGRLISSPTRGSSANPRSFESPIVIMKPAKFINGSSDPASSVIPLDGLSGVHKFQSGDAADGKRVSVNTRTVKDPTRKVILREPITPNLGSVNKKINGKNEDNSSQKPRMRLTQISSRPQHRESTSGSSMKSTGSLSPRLQQKKLNLEKKSRPPIPLADSSKSRRQPLKQQSESVSPGGKHRLKPAHAQPNDDQSSDISSETRKLSYQGDEISVQSDSNVSLASQMDSEVTSADRSIELDFFQPSNSDQSPAQRATNDMASSIVQKFSNLMLTSYAFPQKSFPSLSEDGFSVELTVVAPEQPSPVSVLDVSFYKDDLPPSPVKKLEDPFIDVESRNLDSVSGEEYWNQMDLDTRHPDISSRINHKKLENIERLVQKLRRLNSAHDEVAKDHIASLCENANPDHRYVSEILLASGLLLKDLSSGPTQIQLHPSGQPINPDLFLVLEQTKISCFSKTESACENLLRSKPDKEKLHRKLLFDTVNEILIQKLALAGPQPEPWLQPTKLTGMIPSGQRLLKELCLEIDRLRSVSLEGSLDDSGDGLKSILREDVMHQVDSWKDFRREVSSMVLDIERSVFKDLVDEIVTGESSASLQAKQSRRCRQLFSK</sequence>
<feature type="region of interest" description="Disordered" evidence="2">
    <location>
        <begin position="383"/>
        <end position="469"/>
    </location>
</feature>
<feature type="compositionally biased region" description="Polar residues" evidence="2">
    <location>
        <begin position="650"/>
        <end position="663"/>
    </location>
</feature>
<dbReference type="InterPro" id="IPR032795">
    <property type="entry name" value="DUF3741-assoc"/>
</dbReference>
<accession>A0A3S4NH82</accession>
<dbReference type="Pfam" id="PF14383">
    <property type="entry name" value="VARLMGL"/>
    <property type="match status" value="1"/>
</dbReference>
<dbReference type="PANTHER" id="PTHR31680">
    <property type="entry name" value="LONGIFOLIA PROTEIN"/>
    <property type="match status" value="1"/>
</dbReference>
<gene>
    <name evidence="5" type="ORF">CKAN_00567800</name>
</gene>
<feature type="region of interest" description="Disordered" evidence="2">
    <location>
        <begin position="543"/>
        <end position="563"/>
    </location>
</feature>
<feature type="region of interest" description="Disordered" evidence="2">
    <location>
        <begin position="78"/>
        <end position="152"/>
    </location>
</feature>
<protein>
    <submittedName>
        <fullName evidence="5">Protein LONGIFOLIA 1 isoform X2</fullName>
    </submittedName>
</protein>
<dbReference type="InterPro" id="IPR025486">
    <property type="entry name" value="DUF4378"/>
</dbReference>
<feature type="compositionally biased region" description="Polar residues" evidence="2">
    <location>
        <begin position="54"/>
        <end position="66"/>
    </location>
</feature>
<dbReference type="Pfam" id="PF14309">
    <property type="entry name" value="DUF4378"/>
    <property type="match status" value="1"/>
</dbReference>
<reference evidence="5 6" key="1">
    <citation type="journal article" date="2019" name="Nat. Plants">
        <title>Stout camphor tree genome fills gaps in understanding of flowering plant genome evolution.</title>
        <authorList>
            <person name="Chaw S.M."/>
            <person name="Liu Y.C."/>
            <person name="Wu Y.W."/>
            <person name="Wang H.Y."/>
            <person name="Lin C.I."/>
            <person name="Wu C.S."/>
            <person name="Ke H.M."/>
            <person name="Chang L.Y."/>
            <person name="Hsu C.Y."/>
            <person name="Yang H.T."/>
            <person name="Sudianto E."/>
            <person name="Hsu M.H."/>
            <person name="Wu K.P."/>
            <person name="Wang L.N."/>
            <person name="Leebens-Mack J.H."/>
            <person name="Tsai I.J."/>
        </authorList>
    </citation>
    <scope>NUCLEOTIDE SEQUENCE [LARGE SCALE GENOMIC DNA]</scope>
    <source>
        <strain evidence="6">cv. Chaw 1501</strain>
        <tissue evidence="5">Young leaves</tissue>
    </source>
</reference>
<dbReference type="EMBL" id="QPKB01000002">
    <property type="protein sequence ID" value="RWR77200.1"/>
    <property type="molecule type" value="Genomic_DNA"/>
</dbReference>
<evidence type="ECO:0000256" key="2">
    <source>
        <dbReference type="SAM" id="MobiDB-lite"/>
    </source>
</evidence>
<dbReference type="STRING" id="337451.A0A3S4NH82"/>
<feature type="compositionally biased region" description="Basic and acidic residues" evidence="2">
    <location>
        <begin position="120"/>
        <end position="132"/>
    </location>
</feature>
<dbReference type="GO" id="GO:0051513">
    <property type="term" value="P:regulation of monopolar cell growth"/>
    <property type="evidence" value="ECO:0007669"/>
    <property type="project" value="InterPro"/>
</dbReference>
<feature type="domain" description="DUF3741" evidence="4">
    <location>
        <begin position="342"/>
        <end position="362"/>
    </location>
</feature>
<feature type="domain" description="DUF4378" evidence="3">
    <location>
        <begin position="947"/>
        <end position="1127"/>
    </location>
</feature>
<evidence type="ECO:0000259" key="3">
    <source>
        <dbReference type="Pfam" id="PF14309"/>
    </source>
</evidence>
<feature type="compositionally biased region" description="Basic and acidic residues" evidence="2">
    <location>
        <begin position="275"/>
        <end position="314"/>
    </location>
</feature>
<evidence type="ECO:0000256" key="1">
    <source>
        <dbReference type="SAM" id="Coils"/>
    </source>
</evidence>
<comment type="caution">
    <text evidence="5">The sequence shown here is derived from an EMBL/GenBank/DDBJ whole genome shotgun (WGS) entry which is preliminary data.</text>
</comment>